<evidence type="ECO:0000313" key="3">
    <source>
        <dbReference type="Proteomes" id="UP000286045"/>
    </source>
</evidence>
<name>A0A439CSP1_9PEZI</name>
<organism evidence="2 3">
    <name type="scientific">Xylaria grammica</name>
    <dbReference type="NCBI Taxonomy" id="363999"/>
    <lineage>
        <taxon>Eukaryota</taxon>
        <taxon>Fungi</taxon>
        <taxon>Dikarya</taxon>
        <taxon>Ascomycota</taxon>
        <taxon>Pezizomycotina</taxon>
        <taxon>Sordariomycetes</taxon>
        <taxon>Xylariomycetidae</taxon>
        <taxon>Xylariales</taxon>
        <taxon>Xylariaceae</taxon>
        <taxon>Xylaria</taxon>
    </lineage>
</organism>
<keyword evidence="3" id="KW-1185">Reference proteome</keyword>
<evidence type="ECO:0000313" key="2">
    <source>
        <dbReference type="EMBL" id="RWA05189.1"/>
    </source>
</evidence>
<feature type="compositionally biased region" description="Pro residues" evidence="1">
    <location>
        <begin position="218"/>
        <end position="227"/>
    </location>
</feature>
<comment type="caution">
    <text evidence="2">The sequence shown here is derived from an EMBL/GenBank/DDBJ whole genome shotgun (WGS) entry which is preliminary data.</text>
</comment>
<protein>
    <submittedName>
        <fullName evidence="2">Uncharacterized protein</fullName>
    </submittedName>
</protein>
<dbReference type="Proteomes" id="UP000286045">
    <property type="component" value="Unassembled WGS sequence"/>
</dbReference>
<reference evidence="2 3" key="1">
    <citation type="submission" date="2018-12" db="EMBL/GenBank/DDBJ databases">
        <title>Draft genome sequence of Xylaria grammica IHI A82.</title>
        <authorList>
            <person name="Buettner E."/>
            <person name="Kellner H."/>
        </authorList>
    </citation>
    <scope>NUCLEOTIDE SEQUENCE [LARGE SCALE GENOMIC DNA]</scope>
    <source>
        <strain evidence="2 3">IHI A82</strain>
    </source>
</reference>
<feature type="region of interest" description="Disordered" evidence="1">
    <location>
        <begin position="162"/>
        <end position="227"/>
    </location>
</feature>
<feature type="region of interest" description="Disordered" evidence="1">
    <location>
        <begin position="47"/>
        <end position="141"/>
    </location>
</feature>
<dbReference type="EMBL" id="RYZI01000468">
    <property type="protein sequence ID" value="RWA05189.1"/>
    <property type="molecule type" value="Genomic_DNA"/>
</dbReference>
<feature type="compositionally biased region" description="Polar residues" evidence="1">
    <location>
        <begin position="102"/>
        <end position="113"/>
    </location>
</feature>
<evidence type="ECO:0000256" key="1">
    <source>
        <dbReference type="SAM" id="MobiDB-lite"/>
    </source>
</evidence>
<dbReference type="AlphaFoldDB" id="A0A439CSP1"/>
<proteinExistence type="predicted"/>
<feature type="compositionally biased region" description="Polar residues" evidence="1">
    <location>
        <begin position="59"/>
        <end position="85"/>
    </location>
</feature>
<gene>
    <name evidence="2" type="ORF">EKO27_g9918</name>
</gene>
<accession>A0A439CSP1</accession>
<sequence>MSAPRHTQEILRSRYEDRDSIIYPPQGTQGTIFRTFDVNTSLHDSPLYREREYRPSNVLGYSSSGGQRGDSSPYRNPTTHSSRSSAEIAPLSTKKSRGRTAKAQNESSQSQRSWVERPTLPDPGTPESLGPIEISSPQRIHEKSVRFSDKVYLGARSPERFSGAVGHRRDTRRGQSENHLTRAPGNGDITGELRYSGGYNKTLPKRSHAGEKRREQLPPAPVIPRLPTPDFESAPHYDVSLAKYDFCPCCSSDDRDGEEGMRWKKGKAKMDKQVDHARAYISRMTMSERLITDA</sequence>